<organism evidence="7 8">
    <name type="scientific">Luteimonas colneyensis</name>
    <dbReference type="NCBI Taxonomy" id="2762230"/>
    <lineage>
        <taxon>Bacteria</taxon>
        <taxon>Pseudomonadati</taxon>
        <taxon>Pseudomonadota</taxon>
        <taxon>Gammaproteobacteria</taxon>
        <taxon>Lysobacterales</taxon>
        <taxon>Lysobacteraceae</taxon>
        <taxon>Luteimonas</taxon>
    </lineage>
</organism>
<dbReference type="Gene3D" id="3.10.50.30">
    <property type="entry name" value="Transcription elongation factor, GreA/GreB, C-terminal domain"/>
    <property type="match status" value="1"/>
</dbReference>
<dbReference type="SUPFAM" id="SSF46557">
    <property type="entry name" value="GreA transcript cleavage protein, N-terminal domain"/>
    <property type="match status" value="1"/>
</dbReference>
<dbReference type="SUPFAM" id="SSF54534">
    <property type="entry name" value="FKBP-like"/>
    <property type="match status" value="1"/>
</dbReference>
<name>A0ABR8UKS0_9GAMM</name>
<reference evidence="7 8" key="1">
    <citation type="submission" date="2020-08" db="EMBL/GenBank/DDBJ databases">
        <title>A Genomic Blueprint of the Chicken Gut Microbiome.</title>
        <authorList>
            <person name="Gilroy R."/>
            <person name="Ravi A."/>
            <person name="Getino M."/>
            <person name="Pursley I."/>
            <person name="Horton D.L."/>
            <person name="Alikhan N.-F."/>
            <person name="Baker D."/>
            <person name="Gharbi K."/>
            <person name="Hall N."/>
            <person name="Watson M."/>
            <person name="Adriaenssens E.M."/>
            <person name="Foster-Nyarko E."/>
            <person name="Jarju S."/>
            <person name="Secka A."/>
            <person name="Antonio M."/>
            <person name="Oren A."/>
            <person name="Chaudhuri R."/>
            <person name="La Ragione R.M."/>
            <person name="Hildebrand F."/>
            <person name="Pallen M.J."/>
        </authorList>
    </citation>
    <scope>NUCLEOTIDE SEQUENCE [LARGE SCALE GENOMIC DNA]</scope>
    <source>
        <strain evidence="7 8">Sa2BVA3</strain>
    </source>
</reference>
<dbReference type="Pfam" id="PF03449">
    <property type="entry name" value="GreA_GreB_N"/>
    <property type="match status" value="1"/>
</dbReference>
<dbReference type="PIRSF" id="PIRSF006092">
    <property type="entry name" value="GreA_GreB"/>
    <property type="match status" value="1"/>
</dbReference>
<dbReference type="InterPro" id="IPR006358">
    <property type="entry name" value="Tscrpt_elong_fac_GreB"/>
</dbReference>
<dbReference type="InterPro" id="IPR028624">
    <property type="entry name" value="Tscrpt_elong_fac_GreA/B"/>
</dbReference>
<evidence type="ECO:0000256" key="1">
    <source>
        <dbReference type="ARBA" id="ARBA00023015"/>
    </source>
</evidence>
<dbReference type="HAMAP" id="MF_00105">
    <property type="entry name" value="GreA_GreB"/>
    <property type="match status" value="1"/>
</dbReference>
<evidence type="ECO:0000256" key="4">
    <source>
        <dbReference type="HAMAP-Rule" id="MF_00930"/>
    </source>
</evidence>
<dbReference type="InterPro" id="IPR023459">
    <property type="entry name" value="Tscrpt_elong_fac_GreA/B_fam"/>
</dbReference>
<keyword evidence="1 4" id="KW-0805">Transcription regulation</keyword>
<dbReference type="GO" id="GO:0003746">
    <property type="term" value="F:translation elongation factor activity"/>
    <property type="evidence" value="ECO:0007669"/>
    <property type="project" value="UniProtKB-KW"/>
</dbReference>
<evidence type="ECO:0000313" key="7">
    <source>
        <dbReference type="EMBL" id="MBD7988393.1"/>
    </source>
</evidence>
<dbReference type="Proteomes" id="UP000647183">
    <property type="component" value="Unassembled WGS sequence"/>
</dbReference>
<keyword evidence="3 4" id="KW-0804">Transcription</keyword>
<dbReference type="PROSITE" id="PS00830">
    <property type="entry name" value="GREAB_2"/>
    <property type="match status" value="1"/>
</dbReference>
<evidence type="ECO:0000256" key="2">
    <source>
        <dbReference type="ARBA" id="ARBA00023125"/>
    </source>
</evidence>
<evidence type="ECO:0000259" key="6">
    <source>
        <dbReference type="Pfam" id="PF03449"/>
    </source>
</evidence>
<dbReference type="HAMAP" id="MF_00930">
    <property type="entry name" value="GreB"/>
    <property type="match status" value="1"/>
</dbReference>
<dbReference type="InterPro" id="IPR036805">
    <property type="entry name" value="Tscrpt_elong_fac_GreA/B_N_sf"/>
</dbReference>
<dbReference type="NCBIfam" id="TIGR01461">
    <property type="entry name" value="greB"/>
    <property type="match status" value="1"/>
</dbReference>
<sequence length="173" mass="19034">MSRWRPPAEKSTALVTPEGHARLKAELDELWRVRRPEVVRALSAAAAEGDRSENAEYTYRKKQLGEIDRRVRYLSKRLQELRAVDTVPSDPGAVYFGAVVEVEDADSGECATYRIVGPDETDAARGWISIDSPLARALLKKRVDDELEAALPGGVRRFAVVSVNYPAAGSATP</sequence>
<keyword evidence="8" id="KW-1185">Reference proteome</keyword>
<comment type="function">
    <text evidence="4">Necessary for efficient RNA polymerase transcription elongation past template-encoded arresting sites. The arresting sites in DNA have the property of trapping a certain fraction of elongating RNA polymerases that pass through, resulting in locked ternary complexes. Cleavage of the nascent transcript by cleavage factors such as GreA or GreB allows the resumption of elongation from the new 3'terminus. GreB releases sequences of up to 9 nucleotides in length.</text>
</comment>
<proteinExistence type="inferred from homology"/>
<gene>
    <name evidence="4 7" type="primary">greB</name>
    <name evidence="7" type="ORF">H9645_10175</name>
</gene>
<keyword evidence="7" id="KW-0251">Elongation factor</keyword>
<dbReference type="InterPro" id="IPR001437">
    <property type="entry name" value="Tscrpt_elong_fac_GreA/B_C"/>
</dbReference>
<comment type="caution">
    <text evidence="7">The sequence shown here is derived from an EMBL/GenBank/DDBJ whole genome shotgun (WGS) entry which is preliminary data.</text>
</comment>
<feature type="domain" description="Transcription elongation factor GreA/GreB C-terminal" evidence="5">
    <location>
        <begin position="92"/>
        <end position="165"/>
    </location>
</feature>
<dbReference type="PROSITE" id="PS00829">
    <property type="entry name" value="GREAB_1"/>
    <property type="match status" value="1"/>
</dbReference>
<evidence type="ECO:0000256" key="3">
    <source>
        <dbReference type="ARBA" id="ARBA00023163"/>
    </source>
</evidence>
<protein>
    <recommendedName>
        <fullName evidence="4">Transcription elongation factor GreB</fullName>
    </recommendedName>
    <alternativeName>
        <fullName evidence="4">Transcript cleavage factor GreB</fullName>
    </alternativeName>
</protein>
<dbReference type="NCBIfam" id="NF002506">
    <property type="entry name" value="PRK01885.1"/>
    <property type="match status" value="1"/>
</dbReference>
<dbReference type="Gene3D" id="1.10.287.180">
    <property type="entry name" value="Transcription elongation factor, GreA/GreB, N-terminal domain"/>
    <property type="match status" value="1"/>
</dbReference>
<accession>A0ABR8UKS0</accession>
<dbReference type="InterPro" id="IPR018151">
    <property type="entry name" value="TF_GreA/GreB_CS"/>
</dbReference>
<dbReference type="RefSeq" id="WP_191729588.1">
    <property type="nucleotide sequence ID" value="NZ_JACSQJ010000005.1"/>
</dbReference>
<dbReference type="InterPro" id="IPR036953">
    <property type="entry name" value="GreA/GreB_C_sf"/>
</dbReference>
<dbReference type="InterPro" id="IPR022691">
    <property type="entry name" value="Tscrpt_elong_fac_GreA/B_N"/>
</dbReference>
<dbReference type="Pfam" id="PF01272">
    <property type="entry name" value="GreA_GreB"/>
    <property type="match status" value="1"/>
</dbReference>
<feature type="domain" description="Transcription elongation factor GreA/GreB N-terminal" evidence="6">
    <location>
        <begin position="14"/>
        <end position="81"/>
    </location>
</feature>
<keyword evidence="7" id="KW-0648">Protein biosynthesis</keyword>
<evidence type="ECO:0000313" key="8">
    <source>
        <dbReference type="Proteomes" id="UP000647183"/>
    </source>
</evidence>
<dbReference type="PANTHER" id="PTHR30437">
    <property type="entry name" value="TRANSCRIPTION ELONGATION FACTOR GREA"/>
    <property type="match status" value="1"/>
</dbReference>
<evidence type="ECO:0000259" key="5">
    <source>
        <dbReference type="Pfam" id="PF01272"/>
    </source>
</evidence>
<keyword evidence="2 4" id="KW-0238">DNA-binding</keyword>
<dbReference type="PANTHER" id="PTHR30437:SF6">
    <property type="entry name" value="TRANSCRIPTION ELONGATION FACTOR GREB"/>
    <property type="match status" value="1"/>
</dbReference>
<comment type="similarity">
    <text evidence="4">Belongs to the GreA/GreB family. GreB subfamily.</text>
</comment>
<dbReference type="EMBL" id="JACSQJ010000005">
    <property type="protein sequence ID" value="MBD7988393.1"/>
    <property type="molecule type" value="Genomic_DNA"/>
</dbReference>